<gene>
    <name evidence="2" type="ORF">BRM9_1653</name>
</gene>
<keyword evidence="1" id="KW-0472">Membrane</keyword>
<sequence length="52" mass="6035">MKRSLYPKRVSVWKNFLSKYRYQALALLIIVILLMVIGGVHNPSELEGVYVQ</sequence>
<dbReference type="KEGG" id="mfc:BRM9_1653"/>
<proteinExistence type="predicted"/>
<dbReference type="GeneID" id="42816913"/>
<dbReference type="EMBL" id="CP006933">
    <property type="protein sequence ID" value="AIS32465.1"/>
    <property type="molecule type" value="Genomic_DNA"/>
</dbReference>
<dbReference type="Proteomes" id="UP000029661">
    <property type="component" value="Chromosome"/>
</dbReference>
<keyword evidence="1" id="KW-0812">Transmembrane</keyword>
<evidence type="ECO:0000313" key="2">
    <source>
        <dbReference type="EMBL" id="AIS32465.1"/>
    </source>
</evidence>
<dbReference type="RefSeq" id="WP_156104969.1">
    <property type="nucleotide sequence ID" value="NZ_CP006933.1"/>
</dbReference>
<feature type="transmembrane region" description="Helical" evidence="1">
    <location>
        <begin position="20"/>
        <end position="40"/>
    </location>
</feature>
<name>A0A089ZGZ9_METFO</name>
<organism evidence="2 3">
    <name type="scientific">Methanobacterium formicicum</name>
    <dbReference type="NCBI Taxonomy" id="2162"/>
    <lineage>
        <taxon>Archaea</taxon>
        <taxon>Methanobacteriati</taxon>
        <taxon>Methanobacteriota</taxon>
        <taxon>Methanomada group</taxon>
        <taxon>Methanobacteria</taxon>
        <taxon>Methanobacteriales</taxon>
        <taxon>Methanobacteriaceae</taxon>
        <taxon>Methanobacterium</taxon>
    </lineage>
</organism>
<evidence type="ECO:0000256" key="1">
    <source>
        <dbReference type="SAM" id="Phobius"/>
    </source>
</evidence>
<reference evidence="2 3" key="1">
    <citation type="submission" date="2013-12" db="EMBL/GenBank/DDBJ databases">
        <title>The complete genome sequence of Methanobacterium sp. BRM9.</title>
        <authorList>
            <consortium name="Pastoral Greenhouse Gas Research Consortium"/>
            <person name="Kelly W.J."/>
            <person name="Leahy S.C."/>
            <person name="Perry R."/>
            <person name="Li D."/>
            <person name="Altermann E."/>
            <person name="Lambie S.C."/>
            <person name="Attwood G.T."/>
        </authorList>
    </citation>
    <scope>NUCLEOTIDE SEQUENCE [LARGE SCALE GENOMIC DNA]</scope>
    <source>
        <strain evidence="2 3">BRM9</strain>
    </source>
</reference>
<keyword evidence="1" id="KW-1133">Transmembrane helix</keyword>
<evidence type="ECO:0000313" key="3">
    <source>
        <dbReference type="Proteomes" id="UP000029661"/>
    </source>
</evidence>
<dbReference type="STRING" id="2162.BRM9_1653"/>
<dbReference type="AlphaFoldDB" id="A0A089ZGZ9"/>
<accession>A0A089ZGZ9</accession>
<protein>
    <submittedName>
        <fullName evidence="2">Uncharacterized protein</fullName>
    </submittedName>
</protein>